<feature type="domain" description="Erythromycin biosynthesis protein CIII-like C-terminal" evidence="4">
    <location>
        <begin position="273"/>
        <end position="418"/>
    </location>
</feature>
<reference evidence="6" key="1">
    <citation type="submission" date="2023-02" db="EMBL/GenBank/DDBJ databases">
        <title>Nocardiopsis ansamitocini NBRC 112285.</title>
        <authorList>
            <person name="Ichikawa N."/>
            <person name="Sato H."/>
            <person name="Tonouchi N."/>
        </authorList>
    </citation>
    <scope>NUCLEOTIDE SEQUENCE</scope>
    <source>
        <strain evidence="6">NBRC 112285</strain>
    </source>
</reference>
<dbReference type="AlphaFoldDB" id="A0A9W6P9F1"/>
<dbReference type="GO" id="GO:0008194">
    <property type="term" value="F:UDP-glycosyltransferase activity"/>
    <property type="evidence" value="ECO:0007669"/>
    <property type="project" value="InterPro"/>
</dbReference>
<proteinExistence type="inferred from homology"/>
<gene>
    <name evidence="6" type="ORF">Nans01_43900</name>
</gene>
<dbReference type="EMBL" id="BSQG01000011">
    <property type="protein sequence ID" value="GLU50039.1"/>
    <property type="molecule type" value="Genomic_DNA"/>
</dbReference>
<dbReference type="Pfam" id="PF21036">
    <property type="entry name" value="EryCIII-like_N"/>
    <property type="match status" value="1"/>
</dbReference>
<evidence type="ECO:0000313" key="6">
    <source>
        <dbReference type="EMBL" id="GLU50039.1"/>
    </source>
</evidence>
<evidence type="ECO:0000256" key="2">
    <source>
        <dbReference type="ARBA" id="ARBA00022676"/>
    </source>
</evidence>
<dbReference type="GO" id="GO:0017000">
    <property type="term" value="P:antibiotic biosynthetic process"/>
    <property type="evidence" value="ECO:0007669"/>
    <property type="project" value="UniProtKB-ARBA"/>
</dbReference>
<dbReference type="InterPro" id="IPR010610">
    <property type="entry name" value="EryCIII-like_C"/>
</dbReference>
<dbReference type="RefSeq" id="WP_285761583.1">
    <property type="nucleotide sequence ID" value="NZ_BSQG01000011.1"/>
</dbReference>
<comment type="similarity">
    <text evidence="1">Belongs to the glycosyltransferase 28 family.</text>
</comment>
<evidence type="ECO:0000259" key="5">
    <source>
        <dbReference type="Pfam" id="PF21036"/>
    </source>
</evidence>
<accession>A0A9W6P9F1</accession>
<dbReference type="InterPro" id="IPR050426">
    <property type="entry name" value="Glycosyltransferase_28"/>
</dbReference>
<dbReference type="PANTHER" id="PTHR48050">
    <property type="entry name" value="STEROL 3-BETA-GLUCOSYLTRANSFERASE"/>
    <property type="match status" value="1"/>
</dbReference>
<dbReference type="InterPro" id="IPR048284">
    <property type="entry name" value="EryCIII-like_N"/>
</dbReference>
<dbReference type="Proteomes" id="UP001165092">
    <property type="component" value="Unassembled WGS sequence"/>
</dbReference>
<dbReference type="Gene3D" id="3.40.50.2000">
    <property type="entry name" value="Glycogen Phosphorylase B"/>
    <property type="match status" value="2"/>
</dbReference>
<evidence type="ECO:0000256" key="1">
    <source>
        <dbReference type="ARBA" id="ARBA00006962"/>
    </source>
</evidence>
<protein>
    <submittedName>
        <fullName evidence="6">Glycosyl transferase</fullName>
    </submittedName>
</protein>
<organism evidence="6 7">
    <name type="scientific">Nocardiopsis ansamitocini</name>
    <dbReference type="NCBI Taxonomy" id="1670832"/>
    <lineage>
        <taxon>Bacteria</taxon>
        <taxon>Bacillati</taxon>
        <taxon>Actinomycetota</taxon>
        <taxon>Actinomycetes</taxon>
        <taxon>Streptosporangiales</taxon>
        <taxon>Nocardiopsidaceae</taxon>
        <taxon>Nocardiopsis</taxon>
    </lineage>
</organism>
<dbReference type="PANTHER" id="PTHR48050:SF13">
    <property type="entry name" value="STEROL 3-BETA-GLUCOSYLTRANSFERASE UGT80A2"/>
    <property type="match status" value="1"/>
</dbReference>
<evidence type="ECO:0000313" key="7">
    <source>
        <dbReference type="Proteomes" id="UP001165092"/>
    </source>
</evidence>
<dbReference type="GO" id="GO:0016758">
    <property type="term" value="F:hexosyltransferase activity"/>
    <property type="evidence" value="ECO:0007669"/>
    <property type="project" value="UniProtKB-ARBA"/>
</dbReference>
<feature type="domain" description="Erythromycin biosynthesis protein CIII-like N-terminal" evidence="5">
    <location>
        <begin position="22"/>
        <end position="254"/>
    </location>
</feature>
<comment type="caution">
    <text evidence="6">The sequence shown here is derived from an EMBL/GenBank/DDBJ whole genome shotgun (WGS) entry which is preliminary data.</text>
</comment>
<dbReference type="Pfam" id="PF06722">
    <property type="entry name" value="EryCIII-like_C"/>
    <property type="match status" value="1"/>
</dbReference>
<keyword evidence="7" id="KW-1185">Reference proteome</keyword>
<keyword evidence="2" id="KW-0328">Glycosyltransferase</keyword>
<evidence type="ECO:0000259" key="4">
    <source>
        <dbReference type="Pfam" id="PF06722"/>
    </source>
</evidence>
<name>A0A9W6P9F1_9ACTN</name>
<dbReference type="InterPro" id="IPR002213">
    <property type="entry name" value="UDP_glucos_trans"/>
</dbReference>
<sequence length="426" mass="47370">MRILIATYADRSYFFSMVPLAWALRAAGHEVRVASQPELTDAAASTGLTVLPVGEDHMSRKLLHSPATQQYQDYQESAFNLAEDRPEELTWDRLKKAQLRFVVWWWKVINEPMLKELVAFCREWRPDLVIWEPMTFAGAVAAEACGAAHARFLWSYDLVGQNRRNYLEAMAEQPAHEHADPLREWLTSRAERYDVPFSEDLIRGQFSIGPIPASLRAGEPVVEEKVGVRHVPYEGATVLPGWLRTPLEQRRVLVDWRALRAGDPERSEAVLREVLAGAIGLDAEVLLVLPPADRETLPPFPDRVRVIEEGISHIVLPTCSAVVHPGGFDTYCTSLLHGVPQVIVPEPDLFDATPLASALADASAGSVLPWAGCTAGGVRERLDEVLGSAEIAAGVRRLQQEVLAMPTPDLLVAELERLTVKHRKED</sequence>
<keyword evidence="3 6" id="KW-0808">Transferase</keyword>
<dbReference type="CDD" id="cd03784">
    <property type="entry name" value="GT1_Gtf-like"/>
    <property type="match status" value="1"/>
</dbReference>
<dbReference type="SUPFAM" id="SSF53756">
    <property type="entry name" value="UDP-Glycosyltransferase/glycogen phosphorylase"/>
    <property type="match status" value="1"/>
</dbReference>
<evidence type="ECO:0000256" key="3">
    <source>
        <dbReference type="ARBA" id="ARBA00022679"/>
    </source>
</evidence>